<dbReference type="PIRSF" id="PIRSF000071">
    <property type="entry name" value="Rubredoxin"/>
    <property type="match status" value="1"/>
</dbReference>
<evidence type="ECO:0000256" key="7">
    <source>
        <dbReference type="ARBA" id="ARBA00023004"/>
    </source>
</evidence>
<dbReference type="PROSITE" id="PS50903">
    <property type="entry name" value="RUBREDOXIN_LIKE"/>
    <property type="match status" value="1"/>
</dbReference>
<evidence type="ECO:0000256" key="2">
    <source>
        <dbReference type="ARBA" id="ARBA00004933"/>
    </source>
</evidence>
<feature type="binding site" evidence="9">
    <location>
        <position position="42"/>
    </location>
    <ligand>
        <name>Fe cation</name>
        <dbReference type="ChEBI" id="CHEBI:24875"/>
    </ligand>
</feature>
<dbReference type="GO" id="GO:0005506">
    <property type="term" value="F:iron ion binding"/>
    <property type="evidence" value="ECO:0007669"/>
    <property type="project" value="InterPro"/>
</dbReference>
<evidence type="ECO:0000256" key="9">
    <source>
        <dbReference type="PIRSR" id="PIRSR000071-1"/>
    </source>
</evidence>
<dbReference type="GO" id="GO:0009055">
    <property type="term" value="F:electron transfer activity"/>
    <property type="evidence" value="ECO:0007669"/>
    <property type="project" value="InterPro"/>
</dbReference>
<evidence type="ECO:0000256" key="6">
    <source>
        <dbReference type="ARBA" id="ARBA00022982"/>
    </source>
</evidence>
<dbReference type="CDD" id="cd00730">
    <property type="entry name" value="rubredoxin"/>
    <property type="match status" value="1"/>
</dbReference>
<dbReference type="InterPro" id="IPR018527">
    <property type="entry name" value="Rubredoxin_Fe_BS"/>
</dbReference>
<accession>A0A345P643</accession>
<evidence type="ECO:0000259" key="10">
    <source>
        <dbReference type="PROSITE" id="PS50903"/>
    </source>
</evidence>
<feature type="binding site" evidence="9">
    <location>
        <position position="6"/>
    </location>
    <ligand>
        <name>Fe cation</name>
        <dbReference type="ChEBI" id="CHEBI:24875"/>
    </ligand>
</feature>
<dbReference type="FunFam" id="2.20.28.10:FF:000001">
    <property type="entry name" value="Rubredoxin"/>
    <property type="match status" value="1"/>
</dbReference>
<keyword evidence="6 8" id="KW-0249">Electron transport</keyword>
<feature type="binding site" evidence="9">
    <location>
        <position position="9"/>
    </location>
    <ligand>
        <name>Fe cation</name>
        <dbReference type="ChEBI" id="CHEBI:24875"/>
    </ligand>
</feature>
<keyword evidence="4 8" id="KW-0813">Transport</keyword>
<comment type="pathway">
    <text evidence="2">Hydrocarbon metabolism; alkane degradation.</text>
</comment>
<dbReference type="GO" id="GO:0043448">
    <property type="term" value="P:alkane catabolic process"/>
    <property type="evidence" value="ECO:0007669"/>
    <property type="project" value="TreeGrafter"/>
</dbReference>
<feature type="domain" description="Rubredoxin-like" evidence="10">
    <location>
        <begin position="1"/>
        <end position="52"/>
    </location>
</feature>
<dbReference type="RefSeq" id="WP_114898862.1">
    <property type="nucleotide sequence ID" value="NZ_CP031222.1"/>
</dbReference>
<protein>
    <recommendedName>
        <fullName evidence="8">Rubredoxin</fullName>
    </recommendedName>
</protein>
<dbReference type="PRINTS" id="PR00163">
    <property type="entry name" value="RUBREDOXIN"/>
</dbReference>
<dbReference type="InterPro" id="IPR024934">
    <property type="entry name" value="Rubredoxin-like_dom"/>
</dbReference>
<gene>
    <name evidence="11" type="ORF">HYN46_07840</name>
</gene>
<evidence type="ECO:0000313" key="12">
    <source>
        <dbReference type="Proteomes" id="UP000253940"/>
    </source>
</evidence>
<dbReference type="EMBL" id="CP031222">
    <property type="protein sequence ID" value="AXI02752.1"/>
    <property type="molecule type" value="Genomic_DNA"/>
</dbReference>
<evidence type="ECO:0000256" key="1">
    <source>
        <dbReference type="ARBA" id="ARBA00002792"/>
    </source>
</evidence>
<dbReference type="Proteomes" id="UP000253940">
    <property type="component" value="Chromosome"/>
</dbReference>
<dbReference type="KEGG" id="mbah:HYN46_07840"/>
<dbReference type="AlphaFoldDB" id="A0A345P643"/>
<dbReference type="OrthoDB" id="9800607at2"/>
<comment type="function">
    <text evidence="1">Involved in the hydrocarbon hydroxylating system, which transfers electrons from NADH to rubredoxin reductase and then through rubredoxin to alkane 1 monooxygenase.</text>
</comment>
<proteinExistence type="inferred from homology"/>
<keyword evidence="7 8" id="KW-0408">Iron</keyword>
<feature type="binding site" evidence="9">
    <location>
        <position position="39"/>
    </location>
    <ligand>
        <name>Fe cation</name>
        <dbReference type="ChEBI" id="CHEBI:24875"/>
    </ligand>
</feature>
<sequence>MKKYQCIVCGWIYDEAIGWPDDGIPAGTLWDDIPDSWVCPDCGVGKADFEMIEV</sequence>
<dbReference type="PROSITE" id="PS00202">
    <property type="entry name" value="RUBREDOXIN"/>
    <property type="match status" value="1"/>
</dbReference>
<evidence type="ECO:0000256" key="8">
    <source>
        <dbReference type="PIRNR" id="PIRNR000071"/>
    </source>
</evidence>
<dbReference type="InterPro" id="IPR024935">
    <property type="entry name" value="Rubredoxin_dom"/>
</dbReference>
<name>A0A345P643_9GAMM</name>
<comment type="similarity">
    <text evidence="3 8">Belongs to the rubredoxin family.</text>
</comment>
<keyword evidence="12" id="KW-1185">Reference proteome</keyword>
<dbReference type="PANTHER" id="PTHR47627:SF1">
    <property type="entry name" value="RUBREDOXIN-1-RELATED"/>
    <property type="match status" value="1"/>
</dbReference>
<organism evidence="11 12">
    <name type="scientific">Aquirhabdus parva</name>
    <dbReference type="NCBI Taxonomy" id="2283318"/>
    <lineage>
        <taxon>Bacteria</taxon>
        <taxon>Pseudomonadati</taxon>
        <taxon>Pseudomonadota</taxon>
        <taxon>Gammaproteobacteria</taxon>
        <taxon>Moraxellales</taxon>
        <taxon>Moraxellaceae</taxon>
        <taxon>Aquirhabdus</taxon>
    </lineage>
</organism>
<dbReference type="Pfam" id="PF00301">
    <property type="entry name" value="Rubredoxin"/>
    <property type="match status" value="1"/>
</dbReference>
<evidence type="ECO:0000256" key="4">
    <source>
        <dbReference type="ARBA" id="ARBA00022448"/>
    </source>
</evidence>
<comment type="cofactor">
    <cofactor evidence="8 9">
        <name>Fe(3+)</name>
        <dbReference type="ChEBI" id="CHEBI:29034"/>
    </cofactor>
    <text evidence="8 9">Binds 1 Fe(3+) ion per subunit.</text>
</comment>
<evidence type="ECO:0000256" key="5">
    <source>
        <dbReference type="ARBA" id="ARBA00022723"/>
    </source>
</evidence>
<dbReference type="InterPro" id="IPR050526">
    <property type="entry name" value="Rubredoxin_ET"/>
</dbReference>
<dbReference type="SUPFAM" id="SSF57802">
    <property type="entry name" value="Rubredoxin-like"/>
    <property type="match status" value="1"/>
</dbReference>
<dbReference type="PANTHER" id="PTHR47627">
    <property type="entry name" value="RUBREDOXIN"/>
    <property type="match status" value="1"/>
</dbReference>
<evidence type="ECO:0000256" key="3">
    <source>
        <dbReference type="ARBA" id="ARBA00005337"/>
    </source>
</evidence>
<reference evidence="11 12" key="1">
    <citation type="submission" date="2018-07" db="EMBL/GenBank/DDBJ databases">
        <title>Genome sequencing of Moraxellaceae gen. HYN0046.</title>
        <authorList>
            <person name="Kim M."/>
            <person name="Yi H."/>
        </authorList>
    </citation>
    <scope>NUCLEOTIDE SEQUENCE [LARGE SCALE GENOMIC DNA]</scope>
    <source>
        <strain evidence="11 12">HYN0046</strain>
    </source>
</reference>
<dbReference type="Gene3D" id="2.20.28.10">
    <property type="match status" value="1"/>
</dbReference>
<evidence type="ECO:0000313" key="11">
    <source>
        <dbReference type="EMBL" id="AXI02752.1"/>
    </source>
</evidence>
<dbReference type="InterPro" id="IPR024922">
    <property type="entry name" value="Rubredoxin"/>
</dbReference>
<keyword evidence="5 8" id="KW-0479">Metal-binding</keyword>